<feature type="compositionally biased region" description="Gly residues" evidence="1">
    <location>
        <begin position="27"/>
        <end position="42"/>
    </location>
</feature>
<proteinExistence type="predicted"/>
<feature type="region of interest" description="Disordered" evidence="1">
    <location>
        <begin position="27"/>
        <end position="46"/>
    </location>
</feature>
<keyword evidence="3" id="KW-1185">Reference proteome</keyword>
<dbReference type="Proteomes" id="UP000386466">
    <property type="component" value="Unassembled WGS sequence"/>
</dbReference>
<organism evidence="2 3">
    <name type="scientific">Lynx pardinus</name>
    <name type="common">Iberian lynx</name>
    <name type="synonym">Felis pardina</name>
    <dbReference type="NCBI Taxonomy" id="191816"/>
    <lineage>
        <taxon>Eukaryota</taxon>
        <taxon>Metazoa</taxon>
        <taxon>Chordata</taxon>
        <taxon>Craniata</taxon>
        <taxon>Vertebrata</taxon>
        <taxon>Euteleostomi</taxon>
        <taxon>Mammalia</taxon>
        <taxon>Eutheria</taxon>
        <taxon>Laurasiatheria</taxon>
        <taxon>Carnivora</taxon>
        <taxon>Feliformia</taxon>
        <taxon>Felidae</taxon>
        <taxon>Felinae</taxon>
        <taxon>Lynx</taxon>
    </lineage>
</organism>
<dbReference type="EMBL" id="CAAGRJ010017042">
    <property type="protein sequence ID" value="VFV32548.1"/>
    <property type="molecule type" value="Genomic_DNA"/>
</dbReference>
<evidence type="ECO:0000313" key="2">
    <source>
        <dbReference type="EMBL" id="VFV32548.1"/>
    </source>
</evidence>
<sequence>MARFGDEMPARYGGGGSGAAAGVVVGAGGGRGAGGSRQGGQPGAQRMYKQSMAQRARTMALYNPIPVRQNCLTVNRSLFLFSEDNVVRKYAKKITEWPYPLPEPGSEPRQLRLPPPPSASPLPVFSKRNVLYGKQREPREKLERVMRLRLS</sequence>
<feature type="region of interest" description="Disordered" evidence="1">
    <location>
        <begin position="97"/>
        <end position="129"/>
    </location>
</feature>
<evidence type="ECO:0000313" key="3">
    <source>
        <dbReference type="Proteomes" id="UP000386466"/>
    </source>
</evidence>
<gene>
    <name evidence="2" type="ORF">LYPA_23C012851</name>
</gene>
<evidence type="ECO:0000256" key="1">
    <source>
        <dbReference type="SAM" id="MobiDB-lite"/>
    </source>
</evidence>
<protein>
    <submittedName>
        <fullName evidence="2">Calcium voltage-p q alpha</fullName>
    </submittedName>
</protein>
<dbReference type="AlphaFoldDB" id="A0A485NKC3"/>
<reference evidence="2 3" key="1">
    <citation type="submission" date="2019-01" db="EMBL/GenBank/DDBJ databases">
        <authorList>
            <person name="Alioto T."/>
            <person name="Alioto T."/>
        </authorList>
    </citation>
    <scope>NUCLEOTIDE SEQUENCE [LARGE SCALE GENOMIC DNA]</scope>
</reference>
<name>A0A485NKC3_LYNPA</name>
<accession>A0A485NKC3</accession>